<evidence type="ECO:0000256" key="2">
    <source>
        <dbReference type="ARBA" id="ARBA00009085"/>
    </source>
</evidence>
<feature type="domain" description="USP" evidence="9">
    <location>
        <begin position="77"/>
        <end position="858"/>
    </location>
</feature>
<evidence type="ECO:0000256" key="7">
    <source>
        <dbReference type="RuleBase" id="RU366025"/>
    </source>
</evidence>
<dbReference type="GO" id="GO:0004843">
    <property type="term" value="F:cysteine-type deubiquitinase activity"/>
    <property type="evidence" value="ECO:0007669"/>
    <property type="project" value="UniProtKB-UniRule"/>
</dbReference>
<keyword evidence="6 7" id="KW-0788">Thiol protease</keyword>
<protein>
    <recommendedName>
        <fullName evidence="7">Ubiquitin carboxyl-terminal hydrolase</fullName>
        <ecNumber evidence="7">3.4.19.12</ecNumber>
    </recommendedName>
</protein>
<feature type="region of interest" description="Disordered" evidence="8">
    <location>
        <begin position="252"/>
        <end position="288"/>
    </location>
</feature>
<comment type="similarity">
    <text evidence="2 7">Belongs to the peptidase C19 family.</text>
</comment>
<feature type="compositionally biased region" description="Polar residues" evidence="8">
    <location>
        <begin position="391"/>
        <end position="409"/>
    </location>
</feature>
<reference evidence="10" key="1">
    <citation type="submission" date="2021-03" db="EMBL/GenBank/DDBJ databases">
        <title>Draft genome sequence of rust myrtle Austropuccinia psidii MF-1, a brazilian biotype.</title>
        <authorList>
            <person name="Quecine M.C."/>
            <person name="Pachon D.M.R."/>
            <person name="Bonatelli M.L."/>
            <person name="Correr F.H."/>
            <person name="Franceschini L.M."/>
            <person name="Leite T.F."/>
            <person name="Margarido G.R.A."/>
            <person name="Almeida C.A."/>
            <person name="Ferrarezi J.A."/>
            <person name="Labate C.A."/>
        </authorList>
    </citation>
    <scope>NUCLEOTIDE SEQUENCE</scope>
    <source>
        <strain evidence="10">MF-1</strain>
    </source>
</reference>
<comment type="catalytic activity">
    <reaction evidence="1 7">
        <text>Thiol-dependent hydrolysis of ester, thioester, amide, peptide and isopeptide bonds formed by the C-terminal Gly of ubiquitin (a 76-residue protein attached to proteins as an intracellular targeting signal).</text>
        <dbReference type="EC" id="3.4.19.12"/>
    </reaction>
</comment>
<name>A0A9Q3FPX7_9BASI</name>
<dbReference type="PROSITE" id="PS00972">
    <property type="entry name" value="USP_1"/>
    <property type="match status" value="1"/>
</dbReference>
<feature type="compositionally biased region" description="Low complexity" evidence="8">
    <location>
        <begin position="31"/>
        <end position="63"/>
    </location>
</feature>
<dbReference type="AlphaFoldDB" id="A0A9Q3FPX7"/>
<evidence type="ECO:0000256" key="5">
    <source>
        <dbReference type="ARBA" id="ARBA00022801"/>
    </source>
</evidence>
<dbReference type="InterPro" id="IPR001394">
    <property type="entry name" value="Peptidase_C19_UCH"/>
</dbReference>
<dbReference type="GO" id="GO:0006508">
    <property type="term" value="P:proteolysis"/>
    <property type="evidence" value="ECO:0007669"/>
    <property type="project" value="UniProtKB-KW"/>
</dbReference>
<feature type="region of interest" description="Disordered" evidence="8">
    <location>
        <begin position="374"/>
        <end position="414"/>
    </location>
</feature>
<keyword evidence="5 7" id="KW-0378">Hydrolase</keyword>
<dbReference type="PANTHER" id="PTHR24006">
    <property type="entry name" value="UBIQUITIN CARBOXYL-TERMINAL HYDROLASE"/>
    <property type="match status" value="1"/>
</dbReference>
<feature type="compositionally biased region" description="Polar residues" evidence="8">
    <location>
        <begin position="20"/>
        <end position="30"/>
    </location>
</feature>
<comment type="caution">
    <text evidence="10">The sequence shown here is derived from an EMBL/GenBank/DDBJ whole genome shotgun (WGS) entry which is preliminary data.</text>
</comment>
<dbReference type="Pfam" id="PF00443">
    <property type="entry name" value="UCH"/>
    <property type="match status" value="1"/>
</dbReference>
<keyword evidence="11" id="KW-1185">Reference proteome</keyword>
<dbReference type="InterPro" id="IPR050164">
    <property type="entry name" value="Peptidase_C19"/>
</dbReference>
<feature type="compositionally biased region" description="Low complexity" evidence="8">
    <location>
        <begin position="253"/>
        <end position="283"/>
    </location>
</feature>
<dbReference type="InterPro" id="IPR018200">
    <property type="entry name" value="USP_CS"/>
</dbReference>
<dbReference type="InterPro" id="IPR028889">
    <property type="entry name" value="USP"/>
</dbReference>
<keyword evidence="4 7" id="KW-0833">Ubl conjugation pathway</keyword>
<dbReference type="Gene3D" id="3.90.70.10">
    <property type="entry name" value="Cysteine proteinases"/>
    <property type="match status" value="2"/>
</dbReference>
<dbReference type="GO" id="GO:0005829">
    <property type="term" value="C:cytosol"/>
    <property type="evidence" value="ECO:0007669"/>
    <property type="project" value="TreeGrafter"/>
</dbReference>
<evidence type="ECO:0000313" key="10">
    <source>
        <dbReference type="EMBL" id="MBW0542452.1"/>
    </source>
</evidence>
<dbReference type="GO" id="GO:0005634">
    <property type="term" value="C:nucleus"/>
    <property type="evidence" value="ECO:0007669"/>
    <property type="project" value="TreeGrafter"/>
</dbReference>
<dbReference type="GO" id="GO:0016579">
    <property type="term" value="P:protein deubiquitination"/>
    <property type="evidence" value="ECO:0007669"/>
    <property type="project" value="InterPro"/>
</dbReference>
<evidence type="ECO:0000256" key="8">
    <source>
        <dbReference type="SAM" id="MobiDB-lite"/>
    </source>
</evidence>
<evidence type="ECO:0000256" key="1">
    <source>
        <dbReference type="ARBA" id="ARBA00000707"/>
    </source>
</evidence>
<feature type="region of interest" description="Disordered" evidence="8">
    <location>
        <begin position="20"/>
        <end position="63"/>
    </location>
</feature>
<dbReference type="OrthoDB" id="2506363at2759"/>
<evidence type="ECO:0000256" key="3">
    <source>
        <dbReference type="ARBA" id="ARBA00022670"/>
    </source>
</evidence>
<proteinExistence type="inferred from homology"/>
<dbReference type="EMBL" id="AVOT02047181">
    <property type="protein sequence ID" value="MBW0542452.1"/>
    <property type="molecule type" value="Genomic_DNA"/>
</dbReference>
<evidence type="ECO:0000259" key="9">
    <source>
        <dbReference type="PROSITE" id="PS50235"/>
    </source>
</evidence>
<dbReference type="PROSITE" id="PS00973">
    <property type="entry name" value="USP_2"/>
    <property type="match status" value="1"/>
</dbReference>
<dbReference type="PROSITE" id="PS50235">
    <property type="entry name" value="USP_3"/>
    <property type="match status" value="1"/>
</dbReference>
<dbReference type="InterPro" id="IPR038765">
    <property type="entry name" value="Papain-like_cys_pep_sf"/>
</dbReference>
<dbReference type="SUPFAM" id="SSF54001">
    <property type="entry name" value="Cysteine proteinases"/>
    <property type="match status" value="1"/>
</dbReference>
<dbReference type="PANTHER" id="PTHR24006:SF888">
    <property type="entry name" value="UBIQUITIN CARBOXYL-TERMINAL HYDROLASE 30"/>
    <property type="match status" value="1"/>
</dbReference>
<dbReference type="Proteomes" id="UP000765509">
    <property type="component" value="Unassembled WGS sequence"/>
</dbReference>
<evidence type="ECO:0000256" key="6">
    <source>
        <dbReference type="ARBA" id="ARBA00022807"/>
    </source>
</evidence>
<evidence type="ECO:0000313" key="11">
    <source>
        <dbReference type="Proteomes" id="UP000765509"/>
    </source>
</evidence>
<evidence type="ECO:0000256" key="4">
    <source>
        <dbReference type="ARBA" id="ARBA00022786"/>
    </source>
</evidence>
<accession>A0A9Q3FPX7</accession>
<dbReference type="EC" id="3.4.19.12" evidence="7"/>
<sequence>MIITKSISSTSLVNPTHLNKKISNQNQNDPSKFSSSQPSKLSHSISTPSISSNSSVSSLASSPSNGNLNHSGTSILPGLANLGNTCFMNAILQSFNAAQSITNLLIYPSNQVIQSQPLLQQLSIKSNSNYLDQIPILSSLSKVIYHLSTQSGSFKPINLLNHISTHHKDYQINQQQDAHEFLHILLDLIRNEEVKFLIQFNHPTSPLQTCHSYSSLSSSSPITSNSQILQNVNHHQIIDNYSSRSTHLAHLVSSSSSDSSNNSLTQPASFSNSNSSSASSTTSIDPLISSSTQPKSHLSLLDSVFSGCLSQYTICERLHVSKVVEEFLDLSLATKDGTKNIWAGKRTRLKKHFQNRFKPSSTNKLNTILHQTIPSPSFNHPTHHEPMPRRSSISNTQTIGTSDQTTHQPNRNRRLSLDSCRDFNFCTPKISLWKPTPFHPSNKLNHHHHHPDLDPVVNQKNQLSPIFSSSKQSTRDRSQIDSLNKSSLFKSSSSFCQVEAHKQYVREILSESQKPNPSLKYLRALRFTSQPNSPTSSCINLEPALDTGLHSLLRRFTAVEVLDGDNSFACSECWKTEIQNQELNQTSSLTPIFSSQTICPQTSSEPNWDNIPTIRISTRSICDIDSQTFSPKQNQHELDEKTSKGLSYLKINDHHQLNQSQDHKLENNSSKVIHSNSHLLDSQVKGSSTSVIEQVEQYVMCRAFKRYLFAKLPKILVIHLQRFEAILKSGLFNKQISAQWTKTDDYISFPEKLDLSPFISPELHDETSQIGQSNRGFNYRLISVIVHRGQMGSGHYFNYVLTDRYGNQDGSVKKNEDEIDDHQNEGKQWVYCSDTEIKRVTLNEVLKSKAYILFYEQT</sequence>
<keyword evidence="3 7" id="KW-0645">Protease</keyword>
<organism evidence="10 11">
    <name type="scientific">Austropuccinia psidii MF-1</name>
    <dbReference type="NCBI Taxonomy" id="1389203"/>
    <lineage>
        <taxon>Eukaryota</taxon>
        <taxon>Fungi</taxon>
        <taxon>Dikarya</taxon>
        <taxon>Basidiomycota</taxon>
        <taxon>Pucciniomycotina</taxon>
        <taxon>Pucciniomycetes</taxon>
        <taxon>Pucciniales</taxon>
        <taxon>Sphaerophragmiaceae</taxon>
        <taxon>Austropuccinia</taxon>
    </lineage>
</organism>
<gene>
    <name evidence="10" type="ORF">O181_082167</name>
</gene>